<dbReference type="SUPFAM" id="SSF63712">
    <property type="entry name" value="Nicotinic receptor ligand binding domain-like"/>
    <property type="match status" value="1"/>
</dbReference>
<sequence length="311" mass="35772">MRWCLNFCEECSAQYDCQIYFISNKQNQFGKAVCKEGREMKFSTWILPIITGFNLFPGSKTSSAGQPRSYGEETVQIYNTIFHKYNAMIRPAVDFPKPEYVDIDLTLIQVRNLDLQKRELDTICDISLSWMDPRLYWYPQKVKKITANSSAVWTPDVSILNALSAPENILNPDLVAKNSGMLYWYRRQRLRTACHTNSSLDVHDCQIIMGSKLQTSAEQDFRRVTFNVNSDIITDNWEVVRSDFGPILRYQDLNNTLPGNFTEMHFELTLQKIASANDEFQTQGTSGCPAFGSYSQTFLLCLVIGMRISYQ</sequence>
<comment type="caution">
    <text evidence="2">The sequence shown here is derived from an EMBL/GenBank/DDBJ whole genome shotgun (WGS) entry which is preliminary data.</text>
</comment>
<dbReference type="AlphaFoldDB" id="A0ABD3Y1C1"/>
<dbReference type="Pfam" id="PF02931">
    <property type="entry name" value="Neur_chan_LBD"/>
    <property type="match status" value="1"/>
</dbReference>
<dbReference type="InterPro" id="IPR036734">
    <property type="entry name" value="Neur_chan_lig-bd_sf"/>
</dbReference>
<dbReference type="Gene3D" id="2.70.170.10">
    <property type="entry name" value="Neurotransmitter-gated ion-channel ligand-binding domain"/>
    <property type="match status" value="1"/>
</dbReference>
<reference evidence="2 3" key="1">
    <citation type="submission" date="2024-11" db="EMBL/GenBank/DDBJ databases">
        <title>Chromosome-level genome assembly of the freshwater bivalve Anodonta woodiana.</title>
        <authorList>
            <person name="Chen X."/>
        </authorList>
    </citation>
    <scope>NUCLEOTIDE SEQUENCE [LARGE SCALE GENOMIC DNA]</scope>
    <source>
        <strain evidence="2">MN2024</strain>
        <tissue evidence="2">Gills</tissue>
    </source>
</reference>
<gene>
    <name evidence="2" type="ORF">ACJMK2_004488</name>
</gene>
<evidence type="ECO:0000259" key="1">
    <source>
        <dbReference type="Pfam" id="PF02931"/>
    </source>
</evidence>
<feature type="domain" description="Neurotransmitter-gated ion-channel ligand-binding" evidence="1">
    <location>
        <begin position="76"/>
        <end position="225"/>
    </location>
</feature>
<dbReference type="EMBL" id="JBJQND010000001">
    <property type="protein sequence ID" value="KAL3892264.1"/>
    <property type="molecule type" value="Genomic_DNA"/>
</dbReference>
<protein>
    <recommendedName>
        <fullName evidence="1">Neurotransmitter-gated ion-channel ligand-binding domain-containing protein</fullName>
    </recommendedName>
</protein>
<dbReference type="EMBL" id="JBJQND010000001">
    <property type="protein sequence ID" value="KAL3892265.1"/>
    <property type="molecule type" value="Genomic_DNA"/>
</dbReference>
<name>A0ABD3Y1C1_SINWO</name>
<evidence type="ECO:0000313" key="2">
    <source>
        <dbReference type="EMBL" id="KAL3892266.1"/>
    </source>
</evidence>
<proteinExistence type="predicted"/>
<dbReference type="CDD" id="cd18989">
    <property type="entry name" value="LGIC_ECD_cation"/>
    <property type="match status" value="1"/>
</dbReference>
<dbReference type="EMBL" id="JBJQND010000001">
    <property type="protein sequence ID" value="KAL3892266.1"/>
    <property type="molecule type" value="Genomic_DNA"/>
</dbReference>
<organism evidence="2 3">
    <name type="scientific">Sinanodonta woodiana</name>
    <name type="common">Chinese pond mussel</name>
    <name type="synonym">Anodonta woodiana</name>
    <dbReference type="NCBI Taxonomy" id="1069815"/>
    <lineage>
        <taxon>Eukaryota</taxon>
        <taxon>Metazoa</taxon>
        <taxon>Spiralia</taxon>
        <taxon>Lophotrochozoa</taxon>
        <taxon>Mollusca</taxon>
        <taxon>Bivalvia</taxon>
        <taxon>Autobranchia</taxon>
        <taxon>Heteroconchia</taxon>
        <taxon>Palaeoheterodonta</taxon>
        <taxon>Unionida</taxon>
        <taxon>Unionoidea</taxon>
        <taxon>Unionidae</taxon>
        <taxon>Unioninae</taxon>
        <taxon>Sinanodonta</taxon>
    </lineage>
</organism>
<dbReference type="Proteomes" id="UP001634394">
    <property type="component" value="Unassembled WGS sequence"/>
</dbReference>
<accession>A0ABD3Y1C1</accession>
<dbReference type="InterPro" id="IPR006202">
    <property type="entry name" value="Neur_chan_lig-bd"/>
</dbReference>
<evidence type="ECO:0000313" key="3">
    <source>
        <dbReference type="Proteomes" id="UP001634394"/>
    </source>
</evidence>
<keyword evidence="3" id="KW-1185">Reference proteome</keyword>